<organism evidence="2 3">
    <name type="scientific">Desulfosarcina alkanivorans</name>
    <dbReference type="NCBI Taxonomy" id="571177"/>
    <lineage>
        <taxon>Bacteria</taxon>
        <taxon>Pseudomonadati</taxon>
        <taxon>Thermodesulfobacteriota</taxon>
        <taxon>Desulfobacteria</taxon>
        <taxon>Desulfobacterales</taxon>
        <taxon>Desulfosarcinaceae</taxon>
        <taxon>Desulfosarcina</taxon>
    </lineage>
</organism>
<gene>
    <name evidence="2" type="ORF">DSCA_52390</name>
</gene>
<dbReference type="AlphaFoldDB" id="A0A5K7YTI3"/>
<keyword evidence="3" id="KW-1185">Reference proteome</keyword>
<evidence type="ECO:0000313" key="2">
    <source>
        <dbReference type="EMBL" id="BBO71309.1"/>
    </source>
</evidence>
<sequence length="130" mass="14321">MKKMLLCFSAGCLGALANSLLVWQFGELGIARWAGVSIAPSLSPGWLYPRIVWGGLWGLLFVLPFLKSRFLLKGTLLSLLPTMAMLFFIFPYKAHKGLGGLSLGMWTPAYVLVVNWVWGLVAAVTIKYSK</sequence>
<keyword evidence="1" id="KW-1133">Transmembrane helix</keyword>
<feature type="transmembrane region" description="Helical" evidence="1">
    <location>
        <begin position="110"/>
        <end position="128"/>
    </location>
</feature>
<keyword evidence="1" id="KW-0812">Transmembrane</keyword>
<feature type="transmembrane region" description="Helical" evidence="1">
    <location>
        <begin position="45"/>
        <end position="63"/>
    </location>
</feature>
<evidence type="ECO:0000256" key="1">
    <source>
        <dbReference type="SAM" id="Phobius"/>
    </source>
</evidence>
<protein>
    <submittedName>
        <fullName evidence="2">Uncharacterized protein</fullName>
    </submittedName>
</protein>
<feature type="transmembrane region" description="Helical" evidence="1">
    <location>
        <begin position="70"/>
        <end position="90"/>
    </location>
</feature>
<dbReference type="Proteomes" id="UP000427906">
    <property type="component" value="Chromosome"/>
</dbReference>
<proteinExistence type="predicted"/>
<accession>A0A5K7YTI3</accession>
<evidence type="ECO:0000313" key="3">
    <source>
        <dbReference type="Proteomes" id="UP000427906"/>
    </source>
</evidence>
<dbReference type="KEGG" id="dalk:DSCA_52390"/>
<dbReference type="EMBL" id="AP021874">
    <property type="protein sequence ID" value="BBO71309.1"/>
    <property type="molecule type" value="Genomic_DNA"/>
</dbReference>
<reference evidence="2 3" key="1">
    <citation type="submission" date="2019-11" db="EMBL/GenBank/DDBJ databases">
        <title>Comparative genomics of hydrocarbon-degrading Desulfosarcina strains.</title>
        <authorList>
            <person name="Watanabe M."/>
            <person name="Kojima H."/>
            <person name="Fukui M."/>
        </authorList>
    </citation>
    <scope>NUCLEOTIDE SEQUENCE [LARGE SCALE GENOMIC DNA]</scope>
    <source>
        <strain evidence="2 3">PL12</strain>
    </source>
</reference>
<dbReference type="OrthoDB" id="458509at2"/>
<name>A0A5K7YTI3_9BACT</name>
<keyword evidence="1" id="KW-0472">Membrane</keyword>
<dbReference type="RefSeq" id="WP_155319169.1">
    <property type="nucleotide sequence ID" value="NZ_AP021874.1"/>
</dbReference>